<dbReference type="GO" id="GO:0016706">
    <property type="term" value="F:2-oxoglutarate-dependent dioxygenase activity"/>
    <property type="evidence" value="ECO:0007669"/>
    <property type="project" value="InterPro"/>
</dbReference>
<evidence type="ECO:0000259" key="2">
    <source>
        <dbReference type="Pfam" id="PF00078"/>
    </source>
</evidence>
<evidence type="ECO:0008006" key="6">
    <source>
        <dbReference type="Google" id="ProtNLM"/>
    </source>
</evidence>
<protein>
    <recommendedName>
        <fullName evidence="6">Reverse transcriptase domain-containing protein</fullName>
    </recommendedName>
</protein>
<evidence type="ECO:0000256" key="1">
    <source>
        <dbReference type="SAM" id="MobiDB-lite"/>
    </source>
</evidence>
<organism evidence="4 5">
    <name type="scientific">Electrophorus voltai</name>
    <dbReference type="NCBI Taxonomy" id="2609070"/>
    <lineage>
        <taxon>Eukaryota</taxon>
        <taxon>Metazoa</taxon>
        <taxon>Chordata</taxon>
        <taxon>Craniata</taxon>
        <taxon>Vertebrata</taxon>
        <taxon>Euteleostomi</taxon>
        <taxon>Actinopterygii</taxon>
        <taxon>Neopterygii</taxon>
        <taxon>Teleostei</taxon>
        <taxon>Ostariophysi</taxon>
        <taxon>Gymnotiformes</taxon>
        <taxon>Gymnotoidei</taxon>
        <taxon>Gymnotidae</taxon>
        <taxon>Electrophorus</taxon>
    </lineage>
</organism>
<dbReference type="Gene3D" id="1.10.10.10">
    <property type="entry name" value="Winged helix-like DNA-binding domain superfamily/Winged helix DNA-binding domain"/>
    <property type="match status" value="1"/>
</dbReference>
<dbReference type="AlphaFoldDB" id="A0AAD8YXB1"/>
<evidence type="ECO:0000313" key="4">
    <source>
        <dbReference type="EMBL" id="KAK1788752.1"/>
    </source>
</evidence>
<dbReference type="GO" id="GO:0008168">
    <property type="term" value="F:methyltransferase activity"/>
    <property type="evidence" value="ECO:0007669"/>
    <property type="project" value="InterPro"/>
</dbReference>
<dbReference type="InterPro" id="IPR015095">
    <property type="entry name" value="AlkB_hom8_N"/>
</dbReference>
<dbReference type="PANTHER" id="PTHR47510:SF3">
    <property type="entry name" value="ENDO_EXONUCLEASE_PHOSPHATASE DOMAIN-CONTAINING PROTEIN"/>
    <property type="match status" value="1"/>
</dbReference>
<feature type="domain" description="Reverse transcriptase" evidence="2">
    <location>
        <begin position="271"/>
        <end position="480"/>
    </location>
</feature>
<feature type="region of interest" description="Disordered" evidence="1">
    <location>
        <begin position="1"/>
        <end position="20"/>
    </location>
</feature>
<dbReference type="Pfam" id="PF09004">
    <property type="entry name" value="ALKBH8_N"/>
    <property type="match status" value="1"/>
</dbReference>
<sequence length="580" mass="64568">MSSPDQVSVSISSPSHVSSPTPFLHLAPVPPLIRTPVPVQVNLEKARMGYKNISKKLVEKETTVGTIIQKWKKYKITVNHPRSGAPCNISPHGVRMILTKVTAFQPCHKRASLHCKGFTGKDTAARKIAPMSTDLDEYRSAAYGVCKAVREAKRCGRKLESQFQQSGSRSLWQGLRMITDYRSPPAGLMSADESLANELNTFFARFEATSSSANANSANANNSNGAIGTAIEQRPLIITESDVSRVFKGEYQEGGGTKRIVKRSTIVPVQKKPRPSGLNDYRPVALTLVMMKCFGKLVGDFITSSLPASIDPLQFAYRHNCSTDNAIAHLLHTTLNHLDKAPFNYVKMLFVNYSSTFNTIIPSLLTTKLEDLGLHTSLILLYSLYTYDCTATSSSAIIVKFADDTIVVGLISDNNERAHLEKIKHLENWCQENNLLLNISKTKELIVDCSKKQEWHYQLVRINGTTVERVGSFRYLGVQISEDLSWSRHTNFLAKKAHQRLYQLRRLRDFRLRSKVLRNFYTCTIKSIGEQSQSGLGTAPSRTDKHSKGWCIQQSASLIRNFLTCKPSITSGARPSPGGL</sequence>
<keyword evidence="5" id="KW-1185">Reference proteome</keyword>
<reference evidence="4" key="1">
    <citation type="submission" date="2023-03" db="EMBL/GenBank/DDBJ databases">
        <title>Electrophorus voltai genome.</title>
        <authorList>
            <person name="Bian C."/>
        </authorList>
    </citation>
    <scope>NUCLEOTIDE SEQUENCE</scope>
    <source>
        <strain evidence="4">CB-2022</strain>
        <tissue evidence="4">Muscle</tissue>
    </source>
</reference>
<gene>
    <name evidence="4" type="ORF">P4O66_002563</name>
</gene>
<dbReference type="CDD" id="cd01650">
    <property type="entry name" value="RT_nLTR_like"/>
    <property type="match status" value="1"/>
</dbReference>
<name>A0AAD8YXB1_9TELE</name>
<dbReference type="InterPro" id="IPR000477">
    <property type="entry name" value="RT_dom"/>
</dbReference>
<dbReference type="Pfam" id="PF00078">
    <property type="entry name" value="RVT_1"/>
    <property type="match status" value="1"/>
</dbReference>
<evidence type="ECO:0000259" key="3">
    <source>
        <dbReference type="Pfam" id="PF09004"/>
    </source>
</evidence>
<accession>A0AAD8YXB1</accession>
<dbReference type="EMBL" id="JAROKS010000022">
    <property type="protein sequence ID" value="KAK1788752.1"/>
    <property type="molecule type" value="Genomic_DNA"/>
</dbReference>
<dbReference type="PANTHER" id="PTHR47510">
    <property type="entry name" value="REVERSE TRANSCRIPTASE DOMAIN-CONTAINING PROTEIN"/>
    <property type="match status" value="1"/>
</dbReference>
<comment type="caution">
    <text evidence="4">The sequence shown here is derived from an EMBL/GenBank/DDBJ whole genome shotgun (WGS) entry which is preliminary data.</text>
</comment>
<proteinExistence type="predicted"/>
<dbReference type="InterPro" id="IPR036388">
    <property type="entry name" value="WH-like_DNA-bd_sf"/>
</dbReference>
<evidence type="ECO:0000313" key="5">
    <source>
        <dbReference type="Proteomes" id="UP001239994"/>
    </source>
</evidence>
<feature type="domain" description="Alkylated DNA repair protein AlkB homologue 8 N-terminal" evidence="3">
    <location>
        <begin position="486"/>
        <end position="527"/>
    </location>
</feature>
<dbReference type="Proteomes" id="UP001239994">
    <property type="component" value="Unassembled WGS sequence"/>
</dbReference>